<dbReference type="EMBL" id="JACJMO010000048">
    <property type="protein sequence ID" value="MBM6858846.1"/>
    <property type="molecule type" value="Genomic_DNA"/>
</dbReference>
<name>A0AA40ZY04_9BACT</name>
<proteinExistence type="predicted"/>
<comment type="caution">
    <text evidence="1">The sequence shown here is derived from an EMBL/GenBank/DDBJ whole genome shotgun (WGS) entry which is preliminary data.</text>
</comment>
<evidence type="ECO:0000313" key="2">
    <source>
        <dbReference type="Proteomes" id="UP000698924"/>
    </source>
</evidence>
<keyword evidence="2" id="KW-1185">Reference proteome</keyword>
<dbReference type="Proteomes" id="UP000698924">
    <property type="component" value="Unassembled WGS sequence"/>
</dbReference>
<dbReference type="RefSeq" id="WP_204973406.1">
    <property type="nucleotide sequence ID" value="NZ_JAAZTS010000047.1"/>
</dbReference>
<gene>
    <name evidence="1" type="ORF">H6D15_14800</name>
</gene>
<reference evidence="1 2" key="1">
    <citation type="journal article" date="2021" name="Sci. Rep.">
        <title>The distribution of antibiotic resistance genes in chicken gut microbiota commensals.</title>
        <authorList>
            <person name="Juricova H."/>
            <person name="Matiasovicova J."/>
            <person name="Kubasova T."/>
            <person name="Cejkova D."/>
            <person name="Rychlik I."/>
        </authorList>
    </citation>
    <scope>NUCLEOTIDE SEQUENCE [LARGE SCALE GENOMIC DNA]</scope>
    <source>
        <strain evidence="1 2">An421</strain>
    </source>
</reference>
<evidence type="ECO:0000313" key="1">
    <source>
        <dbReference type="EMBL" id="MBM6858846.1"/>
    </source>
</evidence>
<dbReference type="AlphaFoldDB" id="A0AA40ZY04"/>
<accession>A0AA40ZY04</accession>
<protein>
    <submittedName>
        <fullName evidence="1">Uncharacterized protein</fullName>
    </submittedName>
</protein>
<sequence length="363" mass="42052">MKAYLQYRSIVCRKFADIDHLIGDNKLWNEIYSIFRTLKEEHKLSIPAIEVLNEVYLQSMRAFLVKHADEEDIWEGYVFRSRHLKSDSSATQLCLSLVYAALCLMRIPIEQAVEHLQILREKHLMDEHGKPSTFFHSVFVILWQKERKRSIPWYLGFLRAPDWDHVFNLASFDVDAPLPEPAHHVRADMTTEDWMLATDHFNCAYIKEIVFRWNKKNERLQILECIEMSYCNLREECPPGTPPSGEVEKPQVMPEDFDLCRTEIETAVEVEPGSKLMAALIDRALEVFSKAGLVALLSCLTTMKYSECVKEHVERVDRAIKKPVDRAPHTQYNYYEGANHFSGNQIKGVSIHAEPASQSLPQN</sequence>
<organism evidence="1 2">
    <name type="scientific">Caecibacteroides pullorum</name>
    <dbReference type="NCBI Taxonomy" id="2725562"/>
    <lineage>
        <taxon>Bacteria</taxon>
        <taxon>Pseudomonadati</taxon>
        <taxon>Bacteroidota</taxon>
        <taxon>Bacteroidia</taxon>
        <taxon>Bacteroidales</taxon>
        <taxon>Bacteroidaceae</taxon>
        <taxon>Caecibacteroides</taxon>
    </lineage>
</organism>